<keyword evidence="2" id="KW-1185">Reference proteome</keyword>
<gene>
    <name evidence="1" type="ORF">LQV63_12250</name>
</gene>
<protein>
    <submittedName>
        <fullName evidence="1">Uncharacterized protein</fullName>
    </submittedName>
</protein>
<proteinExistence type="predicted"/>
<accession>A0ABS8YG59</accession>
<organism evidence="1 2">
    <name type="scientific">Paenibacillus profundus</name>
    <dbReference type="NCBI Taxonomy" id="1173085"/>
    <lineage>
        <taxon>Bacteria</taxon>
        <taxon>Bacillati</taxon>
        <taxon>Bacillota</taxon>
        <taxon>Bacilli</taxon>
        <taxon>Bacillales</taxon>
        <taxon>Paenibacillaceae</taxon>
        <taxon>Paenibacillus</taxon>
    </lineage>
</organism>
<evidence type="ECO:0000313" key="2">
    <source>
        <dbReference type="Proteomes" id="UP001199916"/>
    </source>
</evidence>
<dbReference type="RefSeq" id="WP_233696911.1">
    <property type="nucleotide sequence ID" value="NZ_JAJNBZ010000007.1"/>
</dbReference>
<name>A0ABS8YG59_9BACL</name>
<comment type="caution">
    <text evidence="1">The sequence shown here is derived from an EMBL/GenBank/DDBJ whole genome shotgun (WGS) entry which is preliminary data.</text>
</comment>
<reference evidence="1 2" key="1">
    <citation type="submission" date="2021-11" db="EMBL/GenBank/DDBJ databases">
        <title>Draft genome sequence of Paenibacillus profundus YoMME, a new Gram-positive bacteria with exoelectrogenic properties.</title>
        <authorList>
            <person name="Hubenova Y."/>
            <person name="Hubenova E."/>
            <person name="Manasiev Y."/>
            <person name="Peykov S."/>
            <person name="Mitov M."/>
        </authorList>
    </citation>
    <scope>NUCLEOTIDE SEQUENCE [LARGE SCALE GENOMIC DNA]</scope>
    <source>
        <strain evidence="1 2">YoMME</strain>
    </source>
</reference>
<sequence length="59" mass="6928">MLHQIEEAKQGKREAFEPIVEAFRGMAYAVAYEVWVTFNIGYASKKYLKERIHYCTLKA</sequence>
<dbReference type="EMBL" id="JAJNBZ010000007">
    <property type="protein sequence ID" value="MCE5170082.1"/>
    <property type="molecule type" value="Genomic_DNA"/>
</dbReference>
<dbReference type="Proteomes" id="UP001199916">
    <property type="component" value="Unassembled WGS sequence"/>
</dbReference>
<evidence type="ECO:0000313" key="1">
    <source>
        <dbReference type="EMBL" id="MCE5170082.1"/>
    </source>
</evidence>